<feature type="domain" description="NodB homology" evidence="9">
    <location>
        <begin position="69"/>
        <end position="250"/>
    </location>
</feature>
<dbReference type="AlphaFoldDB" id="A0A0D6JBT7"/>
<evidence type="ECO:0000256" key="5">
    <source>
        <dbReference type="ARBA" id="ARBA00022801"/>
    </source>
</evidence>
<dbReference type="GO" id="GO:0005975">
    <property type="term" value="P:carbohydrate metabolic process"/>
    <property type="evidence" value="ECO:0007669"/>
    <property type="project" value="InterPro"/>
</dbReference>
<dbReference type="Proteomes" id="UP000033187">
    <property type="component" value="Chromosome 1"/>
</dbReference>
<dbReference type="GO" id="GO:0016810">
    <property type="term" value="F:hydrolase activity, acting on carbon-nitrogen (but not peptide) bonds"/>
    <property type="evidence" value="ECO:0007669"/>
    <property type="project" value="InterPro"/>
</dbReference>
<keyword evidence="11" id="KW-1185">Reference proteome</keyword>
<feature type="region of interest" description="Disordered" evidence="7">
    <location>
        <begin position="319"/>
        <end position="366"/>
    </location>
</feature>
<evidence type="ECO:0000259" key="9">
    <source>
        <dbReference type="PROSITE" id="PS51677"/>
    </source>
</evidence>
<dbReference type="PANTHER" id="PTHR10587">
    <property type="entry name" value="GLYCOSYL TRANSFERASE-RELATED"/>
    <property type="match status" value="1"/>
</dbReference>
<dbReference type="EMBL" id="LN829119">
    <property type="protein sequence ID" value="CPR15752.1"/>
    <property type="molecule type" value="Genomic_DNA"/>
</dbReference>
<dbReference type="KEGG" id="fil:BN1229_v1_0485"/>
<sequence length="366" mass="40067">MRLLRCHLYALYAGLAVLPALTSQARANTCENNPDAIGVERIVEIDTSTGPLFGAISKQPKEAKFLKPKEVVLTFDDGPSPWVTPSILKTLADHCTLATFFSVGKMAVAYPDIVRDVLEQGHTVGAHTWSHPFNLPRLKAEKAHAEIEDGFAAIATAAGRDIAPFFRFTGLRDSKPLLEYLQKRGIASFTVDVVSDDSFIKNWKELVEVTLRRVEHSNGGIILFHDIKASTAKALPDIMAGLKKRGFKVVHMRPRHPLEMASLNTSKFAAKVSGNLSETNRHPRLMSFYGAVAALRETNGDEPLPEPPYQGPPITVITPGTVPQSTPVRALSTERPKPAKNATTQSTTPGLVNRPDRNPLYRNVAP</sequence>
<evidence type="ECO:0000256" key="1">
    <source>
        <dbReference type="ARBA" id="ARBA00003236"/>
    </source>
</evidence>
<evidence type="ECO:0000256" key="8">
    <source>
        <dbReference type="SAM" id="SignalP"/>
    </source>
</evidence>
<dbReference type="InterPro" id="IPR002509">
    <property type="entry name" value="NODB_dom"/>
</dbReference>
<comment type="similarity">
    <text evidence="2">Belongs to the polysaccharide deacetylase family.</text>
</comment>
<reference evidence="11" key="1">
    <citation type="submission" date="2015-02" db="EMBL/GenBank/DDBJ databases">
        <authorList>
            <person name="Chooi Y.-H."/>
        </authorList>
    </citation>
    <scope>NUCLEOTIDE SEQUENCE [LARGE SCALE GENOMIC DNA]</scope>
    <source>
        <strain evidence="11">strain Y</strain>
    </source>
</reference>
<feature type="signal peptide" evidence="8">
    <location>
        <begin position="1"/>
        <end position="25"/>
    </location>
</feature>
<accession>A0A0D6JBT7</accession>
<evidence type="ECO:0000313" key="11">
    <source>
        <dbReference type="Proteomes" id="UP000033187"/>
    </source>
</evidence>
<evidence type="ECO:0000256" key="6">
    <source>
        <dbReference type="ARBA" id="ARBA00032976"/>
    </source>
</evidence>
<dbReference type="OrthoDB" id="276604at2"/>
<dbReference type="KEGG" id="fiy:BN1229_v1_0489"/>
<feature type="compositionally biased region" description="Polar residues" evidence="7">
    <location>
        <begin position="341"/>
        <end position="350"/>
    </location>
</feature>
<protein>
    <recommendedName>
        <fullName evidence="3">Chitooligosaccharide deacetylase</fullName>
    </recommendedName>
    <alternativeName>
        <fullName evidence="6">Nodulation protein B</fullName>
    </alternativeName>
</protein>
<evidence type="ECO:0000256" key="2">
    <source>
        <dbReference type="ARBA" id="ARBA00010973"/>
    </source>
</evidence>
<dbReference type="Pfam" id="PF01522">
    <property type="entry name" value="Polysacc_deac_1"/>
    <property type="match status" value="1"/>
</dbReference>
<evidence type="ECO:0000256" key="4">
    <source>
        <dbReference type="ARBA" id="ARBA00022723"/>
    </source>
</evidence>
<proteinExistence type="inferred from homology"/>
<name>A0A0D6JBT7_9HYPH</name>
<dbReference type="Gene3D" id="3.20.20.370">
    <property type="entry name" value="Glycoside hydrolase/deacetylase"/>
    <property type="match status" value="1"/>
</dbReference>
<dbReference type="PROSITE" id="PS51677">
    <property type="entry name" value="NODB"/>
    <property type="match status" value="1"/>
</dbReference>
<keyword evidence="5" id="KW-0378">Hydrolase</keyword>
<keyword evidence="4" id="KW-0479">Metal-binding</keyword>
<organism evidence="10 11">
    <name type="scientific">Candidatus Filomicrobium marinum</name>
    <dbReference type="NCBI Taxonomy" id="1608628"/>
    <lineage>
        <taxon>Bacteria</taxon>
        <taxon>Pseudomonadati</taxon>
        <taxon>Pseudomonadota</taxon>
        <taxon>Alphaproteobacteria</taxon>
        <taxon>Hyphomicrobiales</taxon>
        <taxon>Hyphomicrobiaceae</taxon>
        <taxon>Filomicrobium</taxon>
    </lineage>
</organism>
<dbReference type="GO" id="GO:0046872">
    <property type="term" value="F:metal ion binding"/>
    <property type="evidence" value="ECO:0007669"/>
    <property type="project" value="UniProtKB-KW"/>
</dbReference>
<evidence type="ECO:0000313" key="10">
    <source>
        <dbReference type="EMBL" id="CPR15752.1"/>
    </source>
</evidence>
<feature type="chain" id="PRO_5002306109" description="Chitooligosaccharide deacetylase" evidence="8">
    <location>
        <begin position="26"/>
        <end position="366"/>
    </location>
</feature>
<keyword evidence="8" id="KW-0732">Signal</keyword>
<dbReference type="CDD" id="cd10917">
    <property type="entry name" value="CE4_NodB_like_6s_7s"/>
    <property type="match status" value="1"/>
</dbReference>
<evidence type="ECO:0000256" key="3">
    <source>
        <dbReference type="ARBA" id="ARBA00020071"/>
    </source>
</evidence>
<dbReference type="InterPro" id="IPR050248">
    <property type="entry name" value="Polysacc_deacetylase_ArnD"/>
</dbReference>
<dbReference type="GO" id="GO:0016020">
    <property type="term" value="C:membrane"/>
    <property type="evidence" value="ECO:0007669"/>
    <property type="project" value="TreeGrafter"/>
</dbReference>
<dbReference type="SUPFAM" id="SSF88713">
    <property type="entry name" value="Glycoside hydrolase/deacetylase"/>
    <property type="match status" value="1"/>
</dbReference>
<comment type="function">
    <text evidence="1">Is involved in generating a small heat-stable compound (Nod), an acylated oligomer of N-acetylglucosamine, that stimulates mitosis in various plant protoplasts.</text>
</comment>
<evidence type="ECO:0000256" key="7">
    <source>
        <dbReference type="SAM" id="MobiDB-lite"/>
    </source>
</evidence>
<dbReference type="PANTHER" id="PTHR10587:SF133">
    <property type="entry name" value="CHITIN DEACETYLASE 1-RELATED"/>
    <property type="match status" value="1"/>
</dbReference>
<dbReference type="InterPro" id="IPR011330">
    <property type="entry name" value="Glyco_hydro/deAcase_b/a-brl"/>
</dbReference>
<dbReference type="RefSeq" id="WP_052743622.1">
    <property type="nucleotide sequence ID" value="NZ_LN829118.1"/>
</dbReference>
<gene>
    <name evidence="10" type="ORF">YBN1229_v1_0489</name>
</gene>